<dbReference type="EMBL" id="HBUE01032871">
    <property type="protein sequence ID" value="CAG6457478.1"/>
    <property type="molecule type" value="Transcribed_RNA"/>
</dbReference>
<proteinExistence type="predicted"/>
<protein>
    <submittedName>
        <fullName evidence="1">(northern house mosquito) hypothetical protein</fullName>
    </submittedName>
</protein>
<organism evidence="1">
    <name type="scientific">Culex pipiens</name>
    <name type="common">House mosquito</name>
    <dbReference type="NCBI Taxonomy" id="7175"/>
    <lineage>
        <taxon>Eukaryota</taxon>
        <taxon>Metazoa</taxon>
        <taxon>Ecdysozoa</taxon>
        <taxon>Arthropoda</taxon>
        <taxon>Hexapoda</taxon>
        <taxon>Insecta</taxon>
        <taxon>Pterygota</taxon>
        <taxon>Neoptera</taxon>
        <taxon>Endopterygota</taxon>
        <taxon>Diptera</taxon>
        <taxon>Nematocera</taxon>
        <taxon>Culicoidea</taxon>
        <taxon>Culicidae</taxon>
        <taxon>Culicinae</taxon>
        <taxon>Culicini</taxon>
        <taxon>Culex</taxon>
        <taxon>Culex</taxon>
    </lineage>
</organism>
<name>A0A8D8AHX4_CULPI</name>
<accession>A0A8D8AHX4</accession>
<dbReference type="AlphaFoldDB" id="A0A8D8AHX4"/>
<evidence type="ECO:0000313" key="1">
    <source>
        <dbReference type="EMBL" id="CAG6457478.1"/>
    </source>
</evidence>
<sequence>MVSFRRRFSCWQNTRTTPSSRYLSQARCSCSRRVQLRRRLHMTAFGHWIPFRVRWRRLVKGVAMDTGKPSWQSSRARRSSLGDRWRKWSTSRVWTSLKVKCSRFGQLWPLKERFWYWPSMASDSSAGMVARKEVSNGPITVRERDFRRGSN</sequence>
<reference evidence="1" key="1">
    <citation type="submission" date="2021-05" db="EMBL/GenBank/DDBJ databases">
        <authorList>
            <person name="Alioto T."/>
            <person name="Alioto T."/>
            <person name="Gomez Garrido J."/>
        </authorList>
    </citation>
    <scope>NUCLEOTIDE SEQUENCE</scope>
</reference>